<evidence type="ECO:0000259" key="8">
    <source>
        <dbReference type="PROSITE" id="PS51084"/>
    </source>
</evidence>
<dbReference type="GO" id="GO:0016787">
    <property type="term" value="F:hydrolase activity"/>
    <property type="evidence" value="ECO:0007669"/>
    <property type="project" value="UniProtKB-KW"/>
</dbReference>
<reference evidence="9 10" key="1">
    <citation type="journal article" date="2019" name="Sci. Rep.">
        <title>Comparative genomics of chytrid fungi reveal insights into the obligate biotrophic and pathogenic lifestyle of Synchytrium endobioticum.</title>
        <authorList>
            <person name="van de Vossenberg B.T.L.H."/>
            <person name="Warris S."/>
            <person name="Nguyen H.D.T."/>
            <person name="van Gent-Pelzer M.P.E."/>
            <person name="Joly D.L."/>
            <person name="van de Geest H.C."/>
            <person name="Bonants P.J.M."/>
            <person name="Smith D.S."/>
            <person name="Levesque C.A."/>
            <person name="van der Lee T.A.J."/>
        </authorList>
    </citation>
    <scope>NUCLEOTIDE SEQUENCE [LARGE SCALE GENOMIC DNA]</scope>
    <source>
        <strain evidence="9 10">CBS 675.73</strain>
    </source>
</reference>
<accession>A0A507FI08</accession>
<dbReference type="OrthoDB" id="1915375at2759"/>
<evidence type="ECO:0000256" key="5">
    <source>
        <dbReference type="PROSITE-ProRule" id="PRU00464"/>
    </source>
</evidence>
<keyword evidence="1" id="KW-0547">Nucleotide-binding</keyword>
<keyword evidence="2" id="KW-0378">Hydrolase</keyword>
<gene>
    <name evidence="9" type="ORF">CcCBS67573_g03787</name>
</gene>
<dbReference type="GO" id="GO:0000166">
    <property type="term" value="F:nucleotide binding"/>
    <property type="evidence" value="ECO:0007669"/>
    <property type="project" value="UniProtKB-KW"/>
</dbReference>
<dbReference type="InterPro" id="IPR036265">
    <property type="entry name" value="HIT-like_sf"/>
</dbReference>
<feature type="compositionally biased region" description="Low complexity" evidence="6">
    <location>
        <begin position="170"/>
        <end position="185"/>
    </location>
</feature>
<evidence type="ECO:0000256" key="6">
    <source>
        <dbReference type="SAM" id="MobiDB-lite"/>
    </source>
</evidence>
<dbReference type="EMBL" id="QEAP01000101">
    <property type="protein sequence ID" value="TPX74946.1"/>
    <property type="molecule type" value="Genomic_DNA"/>
</dbReference>
<dbReference type="Gene3D" id="3.30.428.10">
    <property type="entry name" value="HIT-like"/>
    <property type="match status" value="1"/>
</dbReference>
<dbReference type="Pfam" id="PF11969">
    <property type="entry name" value="DcpS_C"/>
    <property type="match status" value="1"/>
</dbReference>
<feature type="transmembrane region" description="Helical" evidence="7">
    <location>
        <begin position="45"/>
        <end position="64"/>
    </location>
</feature>
<dbReference type="PROSITE" id="PS51084">
    <property type="entry name" value="HIT_2"/>
    <property type="match status" value="1"/>
</dbReference>
<proteinExistence type="predicted"/>
<feature type="active site" description="Tele-AMP-histidine intermediate" evidence="3">
    <location>
        <position position="350"/>
    </location>
</feature>
<evidence type="ECO:0000313" key="10">
    <source>
        <dbReference type="Proteomes" id="UP000320333"/>
    </source>
</evidence>
<dbReference type="PRINTS" id="PR00332">
    <property type="entry name" value="HISTRIAD"/>
</dbReference>
<dbReference type="SUPFAM" id="SSF54197">
    <property type="entry name" value="HIT-like"/>
    <property type="match status" value="1"/>
</dbReference>
<dbReference type="AlphaFoldDB" id="A0A507FI08"/>
<dbReference type="Proteomes" id="UP000320333">
    <property type="component" value="Unassembled WGS sequence"/>
</dbReference>
<keyword evidence="7" id="KW-0812">Transmembrane</keyword>
<evidence type="ECO:0000256" key="3">
    <source>
        <dbReference type="PIRSR" id="PIRSR601310-1"/>
    </source>
</evidence>
<evidence type="ECO:0000256" key="7">
    <source>
        <dbReference type="SAM" id="Phobius"/>
    </source>
</evidence>
<keyword evidence="10" id="KW-1185">Reference proteome</keyword>
<dbReference type="STRING" id="246404.A0A507FI08"/>
<evidence type="ECO:0000256" key="4">
    <source>
        <dbReference type="PIRSR" id="PIRSR601310-3"/>
    </source>
</evidence>
<feature type="region of interest" description="Disordered" evidence="6">
    <location>
        <begin position="1"/>
        <end position="38"/>
    </location>
</feature>
<organism evidence="9 10">
    <name type="scientific">Chytriomyces confervae</name>
    <dbReference type="NCBI Taxonomy" id="246404"/>
    <lineage>
        <taxon>Eukaryota</taxon>
        <taxon>Fungi</taxon>
        <taxon>Fungi incertae sedis</taxon>
        <taxon>Chytridiomycota</taxon>
        <taxon>Chytridiomycota incertae sedis</taxon>
        <taxon>Chytridiomycetes</taxon>
        <taxon>Chytridiales</taxon>
        <taxon>Chytriomycetaceae</taxon>
        <taxon>Chytriomyces</taxon>
    </lineage>
</organism>
<feature type="region of interest" description="Disordered" evidence="6">
    <location>
        <begin position="170"/>
        <end position="189"/>
    </location>
</feature>
<dbReference type="PANTHER" id="PTHR12486">
    <property type="entry name" value="APRATAXIN-RELATED"/>
    <property type="match status" value="1"/>
</dbReference>
<sequence>MRKRKSEGSDPSTPDGEHKRSPKKPSAAVKEASNGTNRRTTKNTFYRVALATVAVLLTTLAVTATSDLIKLSTRPASDSTSPTHSTDPAAQPIVLLPGTELLVIWDILCLQLLHIPPTWLAAFGCTVFPHTQPSSLPAQPSAAAPHSSHDTAATLDHLQTLMDTVTAQTRTSETYTTTTPIPASPAGGGGGATTAALKWTFSVETLVSHMTGSIPVAAEDKGKPSSSIQEIQETRVNILDDVETAAVVESALPCVFCGISDNASERSRLVYEDEKYVAFHDINPSARIHILVVPRRHVENILSLSVRDLSMIREMKAIAHLVLSRDFHVPIKDHHLGFHVPPFTSVPHLHLHGIGRPFKNWVRAAKYPEAKNWWLSAGSSLSHSVFGKGRWIRWWVEVNDFIGSLEAAEERGDFRKFSWDFFGF</sequence>
<dbReference type="InterPro" id="IPR011146">
    <property type="entry name" value="HIT-like"/>
</dbReference>
<feature type="domain" description="HIT" evidence="8">
    <location>
        <begin position="255"/>
        <end position="363"/>
    </location>
</feature>
<evidence type="ECO:0000256" key="2">
    <source>
        <dbReference type="ARBA" id="ARBA00022801"/>
    </source>
</evidence>
<name>A0A507FI08_9FUNG</name>
<feature type="short sequence motif" description="Histidine triad motif" evidence="4 5">
    <location>
        <begin position="348"/>
        <end position="352"/>
    </location>
</feature>
<protein>
    <recommendedName>
        <fullName evidence="8">HIT domain-containing protein</fullName>
    </recommendedName>
</protein>
<keyword evidence="7" id="KW-0472">Membrane</keyword>
<comment type="caution">
    <text evidence="9">The sequence shown here is derived from an EMBL/GenBank/DDBJ whole genome shotgun (WGS) entry which is preliminary data.</text>
</comment>
<dbReference type="InterPro" id="IPR001310">
    <property type="entry name" value="Histidine_triad_HIT"/>
</dbReference>
<keyword evidence="7" id="KW-1133">Transmembrane helix</keyword>
<dbReference type="PANTHER" id="PTHR12486:SF5">
    <property type="entry name" value="ADENOSINE 5'-MONOPHOSPHORAMIDASE HINT3"/>
    <property type="match status" value="1"/>
</dbReference>
<evidence type="ECO:0000313" key="9">
    <source>
        <dbReference type="EMBL" id="TPX74946.1"/>
    </source>
</evidence>
<evidence type="ECO:0000256" key="1">
    <source>
        <dbReference type="ARBA" id="ARBA00022741"/>
    </source>
</evidence>